<evidence type="ECO:0000256" key="3">
    <source>
        <dbReference type="SAM" id="SignalP"/>
    </source>
</evidence>
<dbReference type="SMART" id="SM00644">
    <property type="entry name" value="Ami_2"/>
    <property type="match status" value="1"/>
</dbReference>
<accession>E6S6U5</accession>
<dbReference type="InterPro" id="IPR036505">
    <property type="entry name" value="Amidase/PGRP_sf"/>
</dbReference>
<protein>
    <submittedName>
        <fullName evidence="6">N-acetylmuramoyl-L-alanine amidase family 2</fullName>
    </submittedName>
</protein>
<feature type="compositionally biased region" description="Low complexity" evidence="2">
    <location>
        <begin position="204"/>
        <end position="234"/>
    </location>
</feature>
<feature type="domain" description="N-acetylmuramoyl-L-alanine amidase" evidence="4">
    <location>
        <begin position="251"/>
        <end position="406"/>
    </location>
</feature>
<dbReference type="GO" id="GO:0008270">
    <property type="term" value="F:zinc ion binding"/>
    <property type="evidence" value="ECO:0007669"/>
    <property type="project" value="InterPro"/>
</dbReference>
<dbReference type="Gene3D" id="3.40.80.10">
    <property type="entry name" value="Peptidoglycan recognition protein-like"/>
    <property type="match status" value="1"/>
</dbReference>
<dbReference type="SMART" id="SM00701">
    <property type="entry name" value="PGRP"/>
    <property type="match status" value="1"/>
</dbReference>
<reference evidence="6 7" key="1">
    <citation type="journal article" date="2010" name="Stand. Genomic Sci.">
        <title>Complete genome sequence of Intrasporangium calvum type strain (7 KIP).</title>
        <authorList>
            <person name="Del Rio T.G."/>
            <person name="Chertkov O."/>
            <person name="Yasawong M."/>
            <person name="Lucas S."/>
            <person name="Deshpande S."/>
            <person name="Cheng J.F."/>
            <person name="Detter C."/>
            <person name="Tapia R."/>
            <person name="Han C."/>
            <person name="Goodwin L."/>
            <person name="Pitluck S."/>
            <person name="Liolios K."/>
            <person name="Ivanova N."/>
            <person name="Mavromatis K."/>
            <person name="Pati A."/>
            <person name="Chen A."/>
            <person name="Palaniappan K."/>
            <person name="Land M."/>
            <person name="Hauser L."/>
            <person name="Chang Y.J."/>
            <person name="Jeffries C.D."/>
            <person name="Rohde M."/>
            <person name="Pukall R."/>
            <person name="Sikorski J."/>
            <person name="Goker M."/>
            <person name="Woyke T."/>
            <person name="Bristow J."/>
            <person name="Eisen J.A."/>
            <person name="Markowitz V."/>
            <person name="Hugenholtz P."/>
            <person name="Kyrpides N.C."/>
            <person name="Klenk H.P."/>
            <person name="Lapidus A."/>
        </authorList>
    </citation>
    <scope>NUCLEOTIDE SEQUENCE [LARGE SCALE GENOMIC DNA]</scope>
    <source>
        <strain evidence="7">ATCC 23552 / DSM 43043 / JCM 3097 / NBRC 12989 / 7 KIP</strain>
    </source>
</reference>
<proteinExistence type="inferred from homology"/>
<dbReference type="PANTHER" id="PTHR11022">
    <property type="entry name" value="PEPTIDOGLYCAN RECOGNITION PROTEIN"/>
    <property type="match status" value="1"/>
</dbReference>
<dbReference type="CDD" id="cd06583">
    <property type="entry name" value="PGRP"/>
    <property type="match status" value="1"/>
</dbReference>
<dbReference type="eggNOG" id="COG2247">
    <property type="taxonomic scope" value="Bacteria"/>
</dbReference>
<evidence type="ECO:0000259" key="4">
    <source>
        <dbReference type="SMART" id="SM00644"/>
    </source>
</evidence>
<dbReference type="Proteomes" id="UP000008914">
    <property type="component" value="Chromosome"/>
</dbReference>
<evidence type="ECO:0000313" key="7">
    <source>
        <dbReference type="Proteomes" id="UP000008914"/>
    </source>
</evidence>
<dbReference type="RefSeq" id="WP_013491153.1">
    <property type="nucleotide sequence ID" value="NC_014830.1"/>
</dbReference>
<comment type="similarity">
    <text evidence="1">Belongs to the N-acetylmuramoyl-L-alanine amidase 2 family.</text>
</comment>
<sequence>MTPSTRRNLGPTTLAAAALLLPFVLSAAASASAQVQPSETGSPARASSTVTASASTRPPTTRQTNHALLGADQVPGVTALAAADSAEAAEHAGGKSVKVVSASTPVTLPDLGVVGVTWRAGSAPGASIQYRTLDGSTWSDWAFLELDGDHAPDDAEAKEAAAKLGGARDGSAPLVTTDSEQVQVRVLAADGSTPDDAQLAVIDPGTSGTSPQPTAPTTSDSTPGTSTTPGTMTGVAEPVIRTRADWGADETLRDPSEPDYGSVDLAVVHHTAGSNSYSEADVPGIIRGIYAYHVKTRGWRDIGYNFLVDRFGRIWEGRYGGVDRAVVGAHAYGVNSWSMGASVLGDFETTAPPDADKQAIGTALRDLIAWKADVHRFDVLGTTTIGGVTYDNISGHRNVNQTECPGQYLYATLPSLRTATAALSPSAPRYAGINRYATAAAASAATFAPGAPVAYIATGASFPDALAGGPAGGYRGGPVLLTTRSSLPVDTETELQRLKPAEIVILGGTAAVSDAVRSELAVWAPTVTRVSGADRYSTAAAVSARTFGTGVPVAYIATGANFPDALAGGPAGGFRGGPLLLTTSATVPAPTLTELGRLNPASIVVLGGTSAISPEVESVLHDYAPSVVRVAGDDRFATAAETSRRTFSPGVPVVFVATGTNFPDALSGGPMGGDLGGPVLITRPDTLPATTADELTRLAPGKVVVLGGTAAVSDAVSKRLYNYEVPPSP</sequence>
<dbReference type="HOGENOM" id="CLU_357455_0_0_11"/>
<dbReference type="InterPro" id="IPR007253">
    <property type="entry name" value="Cell_wall-bd_2"/>
</dbReference>
<feature type="region of interest" description="Disordered" evidence="2">
    <location>
        <begin position="189"/>
        <end position="238"/>
    </location>
</feature>
<dbReference type="Gene3D" id="3.40.50.12090">
    <property type="match status" value="1"/>
</dbReference>
<feature type="compositionally biased region" description="Low complexity" evidence="2">
    <location>
        <begin position="34"/>
        <end position="62"/>
    </location>
</feature>
<dbReference type="GO" id="GO:0008745">
    <property type="term" value="F:N-acetylmuramoyl-L-alanine amidase activity"/>
    <property type="evidence" value="ECO:0007669"/>
    <property type="project" value="InterPro"/>
</dbReference>
<feature type="chain" id="PRO_5003208903" evidence="3">
    <location>
        <begin position="34"/>
        <end position="729"/>
    </location>
</feature>
<dbReference type="InterPro" id="IPR006619">
    <property type="entry name" value="PGRP_domain_met/bac"/>
</dbReference>
<dbReference type="EMBL" id="CP002343">
    <property type="protein sequence ID" value="ADU46831.1"/>
    <property type="molecule type" value="Genomic_DNA"/>
</dbReference>
<dbReference type="InterPro" id="IPR002502">
    <property type="entry name" value="Amidase_domain"/>
</dbReference>
<name>E6S6U5_INTC7</name>
<dbReference type="PANTHER" id="PTHR11022:SF41">
    <property type="entry name" value="PEPTIDOGLYCAN-RECOGNITION PROTEIN LC-RELATED"/>
    <property type="match status" value="1"/>
</dbReference>
<organism evidence="6 7">
    <name type="scientific">Intrasporangium calvum (strain ATCC 23552 / DSM 43043 / JCM 3097 / NBRC 12989 / NCIMB 10167 / NRRL B-3866 / 7 KIP)</name>
    <dbReference type="NCBI Taxonomy" id="710696"/>
    <lineage>
        <taxon>Bacteria</taxon>
        <taxon>Bacillati</taxon>
        <taxon>Actinomycetota</taxon>
        <taxon>Actinomycetes</taxon>
        <taxon>Micrococcales</taxon>
        <taxon>Intrasporangiaceae</taxon>
        <taxon>Intrasporangium</taxon>
    </lineage>
</organism>
<dbReference type="GO" id="GO:0009253">
    <property type="term" value="P:peptidoglycan catabolic process"/>
    <property type="evidence" value="ECO:0007669"/>
    <property type="project" value="InterPro"/>
</dbReference>
<dbReference type="KEGG" id="ica:Intca_0275"/>
<dbReference type="AlphaFoldDB" id="E6S6U5"/>
<evidence type="ECO:0000259" key="5">
    <source>
        <dbReference type="SMART" id="SM00701"/>
    </source>
</evidence>
<dbReference type="InterPro" id="IPR015510">
    <property type="entry name" value="PGRP"/>
</dbReference>
<feature type="signal peptide" evidence="3">
    <location>
        <begin position="1"/>
        <end position="33"/>
    </location>
</feature>
<feature type="domain" description="Peptidoglycan recognition protein family" evidence="5">
    <location>
        <begin position="238"/>
        <end position="384"/>
    </location>
</feature>
<evidence type="ECO:0000313" key="6">
    <source>
        <dbReference type="EMBL" id="ADU46831.1"/>
    </source>
</evidence>
<keyword evidence="3" id="KW-0732">Signal</keyword>
<feature type="region of interest" description="Disordered" evidence="2">
    <location>
        <begin position="34"/>
        <end position="71"/>
    </location>
</feature>
<evidence type="ECO:0000256" key="1">
    <source>
        <dbReference type="ARBA" id="ARBA00007553"/>
    </source>
</evidence>
<dbReference type="Pfam" id="PF04122">
    <property type="entry name" value="CW_binding_2"/>
    <property type="match status" value="3"/>
</dbReference>
<keyword evidence="7" id="KW-1185">Reference proteome</keyword>
<dbReference type="STRING" id="710696.Intca_0275"/>
<gene>
    <name evidence="6" type="ordered locus">Intca_0275</name>
</gene>
<dbReference type="Pfam" id="PF01510">
    <property type="entry name" value="Amidase_2"/>
    <property type="match status" value="1"/>
</dbReference>
<dbReference type="SUPFAM" id="SSF55846">
    <property type="entry name" value="N-acetylmuramoyl-L-alanine amidase-like"/>
    <property type="match status" value="1"/>
</dbReference>
<evidence type="ECO:0000256" key="2">
    <source>
        <dbReference type="SAM" id="MobiDB-lite"/>
    </source>
</evidence>
<dbReference type="OrthoDB" id="514320at2"/>